<evidence type="ECO:0000313" key="4">
    <source>
        <dbReference type="EMBL" id="GIJ69632.1"/>
    </source>
</evidence>
<dbReference type="InterPro" id="IPR039298">
    <property type="entry name" value="ACOT13"/>
</dbReference>
<dbReference type="InterPro" id="IPR006683">
    <property type="entry name" value="Thioestr_dom"/>
</dbReference>
<comment type="caution">
    <text evidence="4">The sequence shown here is derived from an EMBL/GenBank/DDBJ whole genome shotgun (WGS) entry which is preliminary data.</text>
</comment>
<dbReference type="RefSeq" id="WP_203929559.1">
    <property type="nucleotide sequence ID" value="NZ_BOPH01000066.1"/>
</dbReference>
<dbReference type="CDD" id="cd03443">
    <property type="entry name" value="PaaI_thioesterase"/>
    <property type="match status" value="1"/>
</dbReference>
<evidence type="ECO:0000313" key="5">
    <source>
        <dbReference type="Proteomes" id="UP000635606"/>
    </source>
</evidence>
<reference evidence="4" key="1">
    <citation type="submission" date="2021-01" db="EMBL/GenBank/DDBJ databases">
        <title>Whole genome shotgun sequence of Virgisporangium ochraceum NBRC 16418.</title>
        <authorList>
            <person name="Komaki H."/>
            <person name="Tamura T."/>
        </authorList>
    </citation>
    <scope>NUCLEOTIDE SEQUENCE</scope>
    <source>
        <strain evidence="4">NBRC 16418</strain>
    </source>
</reference>
<evidence type="ECO:0000259" key="3">
    <source>
        <dbReference type="Pfam" id="PF03061"/>
    </source>
</evidence>
<proteinExistence type="inferred from homology"/>
<protein>
    <submittedName>
        <fullName evidence="4">Phenylacetic acid degradation protein</fullName>
    </submittedName>
</protein>
<sequence>MEREEPFWDFVAGRTQAPPAARTLGWHLEEVDPAAGTIRVAFEAAPEFRNPMGNIQGGFLAAMLDDTLGPALVATLEPTQFAPTLELKVSFLRPARPGRLVGTGRVVHRGGTIAFLEGDLRDPEGKVVATATATARIVRTA</sequence>
<dbReference type="GO" id="GO:0047617">
    <property type="term" value="F:fatty acyl-CoA hydrolase activity"/>
    <property type="evidence" value="ECO:0007669"/>
    <property type="project" value="InterPro"/>
</dbReference>
<dbReference type="Proteomes" id="UP000635606">
    <property type="component" value="Unassembled WGS sequence"/>
</dbReference>
<keyword evidence="5" id="KW-1185">Reference proteome</keyword>
<name>A0A8J3ZT10_9ACTN</name>
<dbReference type="InterPro" id="IPR003736">
    <property type="entry name" value="PAAI_dom"/>
</dbReference>
<dbReference type="Gene3D" id="3.10.129.10">
    <property type="entry name" value="Hotdog Thioesterase"/>
    <property type="match status" value="1"/>
</dbReference>
<dbReference type="PANTHER" id="PTHR21660:SF1">
    <property type="entry name" value="ACYL-COENZYME A THIOESTERASE 13"/>
    <property type="match status" value="1"/>
</dbReference>
<accession>A0A8J3ZT10</accession>
<gene>
    <name evidence="4" type="ORF">Voc01_045490</name>
</gene>
<dbReference type="InterPro" id="IPR029069">
    <property type="entry name" value="HotDog_dom_sf"/>
</dbReference>
<evidence type="ECO:0000256" key="2">
    <source>
        <dbReference type="ARBA" id="ARBA00022801"/>
    </source>
</evidence>
<dbReference type="AlphaFoldDB" id="A0A8J3ZT10"/>
<comment type="similarity">
    <text evidence="1">Belongs to the thioesterase PaaI family.</text>
</comment>
<dbReference type="NCBIfam" id="TIGR00369">
    <property type="entry name" value="unchar_dom_1"/>
    <property type="match status" value="1"/>
</dbReference>
<dbReference type="EMBL" id="BOPH01000066">
    <property type="protein sequence ID" value="GIJ69632.1"/>
    <property type="molecule type" value="Genomic_DNA"/>
</dbReference>
<evidence type="ECO:0000256" key="1">
    <source>
        <dbReference type="ARBA" id="ARBA00008324"/>
    </source>
</evidence>
<dbReference type="Pfam" id="PF03061">
    <property type="entry name" value="4HBT"/>
    <property type="match status" value="1"/>
</dbReference>
<feature type="domain" description="Thioesterase" evidence="3">
    <location>
        <begin position="52"/>
        <end position="129"/>
    </location>
</feature>
<dbReference type="SUPFAM" id="SSF54637">
    <property type="entry name" value="Thioesterase/thiol ester dehydrase-isomerase"/>
    <property type="match status" value="1"/>
</dbReference>
<dbReference type="PANTHER" id="PTHR21660">
    <property type="entry name" value="THIOESTERASE SUPERFAMILY MEMBER-RELATED"/>
    <property type="match status" value="1"/>
</dbReference>
<organism evidence="4 5">
    <name type="scientific">Virgisporangium ochraceum</name>
    <dbReference type="NCBI Taxonomy" id="65505"/>
    <lineage>
        <taxon>Bacteria</taxon>
        <taxon>Bacillati</taxon>
        <taxon>Actinomycetota</taxon>
        <taxon>Actinomycetes</taxon>
        <taxon>Micromonosporales</taxon>
        <taxon>Micromonosporaceae</taxon>
        <taxon>Virgisporangium</taxon>
    </lineage>
</organism>
<keyword evidence="2" id="KW-0378">Hydrolase</keyword>